<evidence type="ECO:0000313" key="2">
    <source>
        <dbReference type="Proteomes" id="UP000315369"/>
    </source>
</evidence>
<organism evidence="1 2">
    <name type="scientific">Myxococcus llanfairpwllgwyngyllgogerychwyrndrobwllllantysiliogogogochensis</name>
    <dbReference type="NCBI Taxonomy" id="2590453"/>
    <lineage>
        <taxon>Bacteria</taxon>
        <taxon>Pseudomonadati</taxon>
        <taxon>Myxococcota</taxon>
        <taxon>Myxococcia</taxon>
        <taxon>Myxococcales</taxon>
        <taxon>Cystobacterineae</taxon>
        <taxon>Myxococcaceae</taxon>
        <taxon>Myxococcus</taxon>
    </lineage>
</organism>
<sequence>MTWSRILRSPPALSLTGLLAFMERWKPGSTHGFEPATTDQMTALAQPHGGLDALPGLYREFLATMGASTGEMRLMWGTTSISALLEDLEDEHRERPDSRRYLKFAMGEDDYNGRHPDDFFDLSRPTPDGRDTAILRIHEEDLVSSKVAAEQPFPTFSDLLRAVIVARVSLEAAPRKQTQTYNLGPNPEAPARTYEFFARLGFAPTELGASSSIIPLEHAERGAVALIRAPSTLIPRAGVEVRARDKAQQTLLDEIIQDHQQELSGG</sequence>
<name>A0A540WT48_9BACT</name>
<evidence type="ECO:0000313" key="1">
    <source>
        <dbReference type="EMBL" id="TQF12097.1"/>
    </source>
</evidence>
<proteinExistence type="predicted"/>
<evidence type="ECO:0008006" key="3">
    <source>
        <dbReference type="Google" id="ProtNLM"/>
    </source>
</evidence>
<gene>
    <name evidence="1" type="ORF">FJV41_30905</name>
</gene>
<protein>
    <recommendedName>
        <fullName evidence="3">Knr4/Smi1-like domain-containing protein</fullName>
    </recommendedName>
</protein>
<reference evidence="1 2" key="1">
    <citation type="submission" date="2019-06" db="EMBL/GenBank/DDBJ databases">
        <authorList>
            <person name="Livingstone P."/>
            <person name="Whitworth D."/>
        </authorList>
    </citation>
    <scope>NUCLEOTIDE SEQUENCE [LARGE SCALE GENOMIC DNA]</scope>
    <source>
        <strain evidence="1 2">AM401</strain>
    </source>
</reference>
<dbReference type="OrthoDB" id="5498125at2"/>
<dbReference type="AlphaFoldDB" id="A0A540WT48"/>
<accession>A0A540WT48</accession>
<dbReference type="Proteomes" id="UP000315369">
    <property type="component" value="Unassembled WGS sequence"/>
</dbReference>
<dbReference type="EMBL" id="VIFM01000155">
    <property type="protein sequence ID" value="TQF12097.1"/>
    <property type="molecule type" value="Genomic_DNA"/>
</dbReference>
<keyword evidence="2" id="KW-1185">Reference proteome</keyword>
<comment type="caution">
    <text evidence="1">The sequence shown here is derived from an EMBL/GenBank/DDBJ whole genome shotgun (WGS) entry which is preliminary data.</text>
</comment>